<name>A0A177SYI2_9BASI</name>
<accession>A0A177SYI2</accession>
<protein>
    <submittedName>
        <fullName evidence="1">Uncharacterized protein</fullName>
    </submittedName>
</protein>
<dbReference type="AlphaFoldDB" id="A0A177SYI2"/>
<reference evidence="1" key="2">
    <citation type="journal article" date="2019" name="IMA Fungus">
        <title>Genome sequencing and comparison of five Tilletia species to identify candidate genes for the detection of regulated species infecting wheat.</title>
        <authorList>
            <person name="Nguyen H.D.T."/>
            <person name="Sultana T."/>
            <person name="Kesanakurti P."/>
            <person name="Hambleton S."/>
        </authorList>
    </citation>
    <scope>NUCLEOTIDE SEQUENCE</scope>
    <source>
        <strain evidence="1">DAOMC 236416</strain>
    </source>
</reference>
<proteinExistence type="predicted"/>
<evidence type="ECO:0000313" key="1">
    <source>
        <dbReference type="EMBL" id="KAE8243877.1"/>
    </source>
</evidence>
<evidence type="ECO:0000313" key="2">
    <source>
        <dbReference type="Proteomes" id="UP000077521"/>
    </source>
</evidence>
<comment type="caution">
    <text evidence="1">The sequence shown here is derived from an EMBL/GenBank/DDBJ whole genome shotgun (WGS) entry which is preliminary data.</text>
</comment>
<dbReference type="Proteomes" id="UP000077521">
    <property type="component" value="Unassembled WGS sequence"/>
</dbReference>
<dbReference type="EMBL" id="LWDF02000736">
    <property type="protein sequence ID" value="KAE8243877.1"/>
    <property type="molecule type" value="Genomic_DNA"/>
</dbReference>
<sequence length="113" mass="12420">MDANFLLLVTRRAETGHHRVSLVARTQSLPHTIFGLRRRLATSSHHALLGQGSDRIIGTSTRTASILSGSSERQRQPAAWLPAFRSAPLHSLRTGRQVDKLLTAASESIEDRS</sequence>
<keyword evidence="2" id="KW-1185">Reference proteome</keyword>
<organism evidence="1 2">
    <name type="scientific">Tilletia indica</name>
    <dbReference type="NCBI Taxonomy" id="43049"/>
    <lineage>
        <taxon>Eukaryota</taxon>
        <taxon>Fungi</taxon>
        <taxon>Dikarya</taxon>
        <taxon>Basidiomycota</taxon>
        <taxon>Ustilaginomycotina</taxon>
        <taxon>Exobasidiomycetes</taxon>
        <taxon>Tilletiales</taxon>
        <taxon>Tilletiaceae</taxon>
        <taxon>Tilletia</taxon>
    </lineage>
</organism>
<gene>
    <name evidence="1" type="ORF">A4X13_0g6911</name>
</gene>
<reference evidence="1" key="1">
    <citation type="submission" date="2016-04" db="EMBL/GenBank/DDBJ databases">
        <authorList>
            <person name="Nguyen H.D."/>
            <person name="Samba Siva P."/>
            <person name="Cullis J."/>
            <person name="Levesque C.A."/>
            <person name="Hambleton S."/>
        </authorList>
    </citation>
    <scope>NUCLEOTIDE SEQUENCE</scope>
    <source>
        <strain evidence="1">DAOMC 236416</strain>
    </source>
</reference>